<sequence length="67" mass="7660">KFEFPINQADEDGESDHELPEELARLLEQESKEIQPNQEPVEVINLGTEDDVREVKIGASLEAKERK</sequence>
<feature type="non-terminal residue" evidence="1">
    <location>
        <position position="1"/>
    </location>
</feature>
<feature type="non-terminal residue" evidence="1">
    <location>
        <position position="67"/>
    </location>
</feature>
<reference evidence="1 2" key="1">
    <citation type="journal article" date="2018" name="Front. Plant Sci.">
        <title>Red Clover (Trifolium pratense) and Zigzag Clover (T. medium) - A Picture of Genomic Similarities and Differences.</title>
        <authorList>
            <person name="Dluhosova J."/>
            <person name="Istvanek J."/>
            <person name="Nedelnik J."/>
            <person name="Repkova J."/>
        </authorList>
    </citation>
    <scope>NUCLEOTIDE SEQUENCE [LARGE SCALE GENOMIC DNA]</scope>
    <source>
        <strain evidence="2">cv. 10/8</strain>
        <tissue evidence="1">Leaf</tissue>
    </source>
</reference>
<dbReference type="AlphaFoldDB" id="A0A392THG2"/>
<dbReference type="Proteomes" id="UP000265520">
    <property type="component" value="Unassembled WGS sequence"/>
</dbReference>
<proteinExistence type="predicted"/>
<evidence type="ECO:0000313" key="2">
    <source>
        <dbReference type="Proteomes" id="UP000265520"/>
    </source>
</evidence>
<keyword evidence="2" id="KW-1185">Reference proteome</keyword>
<dbReference type="EMBL" id="LXQA010580653">
    <property type="protein sequence ID" value="MCI60392.1"/>
    <property type="molecule type" value="Genomic_DNA"/>
</dbReference>
<protein>
    <submittedName>
        <fullName evidence="1">Gag-pol polyprotein</fullName>
    </submittedName>
</protein>
<organism evidence="1 2">
    <name type="scientific">Trifolium medium</name>
    <dbReference type="NCBI Taxonomy" id="97028"/>
    <lineage>
        <taxon>Eukaryota</taxon>
        <taxon>Viridiplantae</taxon>
        <taxon>Streptophyta</taxon>
        <taxon>Embryophyta</taxon>
        <taxon>Tracheophyta</taxon>
        <taxon>Spermatophyta</taxon>
        <taxon>Magnoliopsida</taxon>
        <taxon>eudicotyledons</taxon>
        <taxon>Gunneridae</taxon>
        <taxon>Pentapetalae</taxon>
        <taxon>rosids</taxon>
        <taxon>fabids</taxon>
        <taxon>Fabales</taxon>
        <taxon>Fabaceae</taxon>
        <taxon>Papilionoideae</taxon>
        <taxon>50 kb inversion clade</taxon>
        <taxon>NPAAA clade</taxon>
        <taxon>Hologalegina</taxon>
        <taxon>IRL clade</taxon>
        <taxon>Trifolieae</taxon>
        <taxon>Trifolium</taxon>
    </lineage>
</organism>
<comment type="caution">
    <text evidence="1">The sequence shown here is derived from an EMBL/GenBank/DDBJ whole genome shotgun (WGS) entry which is preliminary data.</text>
</comment>
<accession>A0A392THG2</accession>
<name>A0A392THG2_9FABA</name>
<evidence type="ECO:0000313" key="1">
    <source>
        <dbReference type="EMBL" id="MCI60392.1"/>
    </source>
</evidence>